<dbReference type="RefSeq" id="WP_313874264.1">
    <property type="nucleotide sequence ID" value="NZ_JAVBIK010000001.1"/>
</dbReference>
<keyword evidence="2" id="KW-1185">Reference proteome</keyword>
<reference evidence="1 2" key="1">
    <citation type="submission" date="2023-08" db="EMBL/GenBank/DDBJ databases">
        <title>Rhodoferax potami sp. nov. and Rhodoferax mekongensis sp. nov., isolated from the Mekong River in Thailand.</title>
        <authorList>
            <person name="Kitikhun S."/>
            <person name="Charoenyingcharoen P."/>
            <person name="Siriarchawattana P."/>
            <person name="Likhitrattanapisal S."/>
            <person name="Nilsakha T."/>
            <person name="Chanpet A."/>
            <person name="Rattanawaree P."/>
            <person name="Ingsriswang S."/>
        </authorList>
    </citation>
    <scope>NUCLEOTIDE SEQUENCE [LARGE SCALE GENOMIC DNA]</scope>
    <source>
        <strain evidence="1 2">TBRC 17660</strain>
    </source>
</reference>
<protein>
    <submittedName>
        <fullName evidence="1">PilZ domain-containing protein</fullName>
    </submittedName>
</protein>
<dbReference type="Proteomes" id="UP001321700">
    <property type="component" value="Unassembled WGS sequence"/>
</dbReference>
<comment type="caution">
    <text evidence="1">The sequence shown here is derived from an EMBL/GenBank/DDBJ whole genome shotgun (WGS) entry which is preliminary data.</text>
</comment>
<dbReference type="EMBL" id="JAVBIK010000001">
    <property type="protein sequence ID" value="MDT7518507.1"/>
    <property type="molecule type" value="Genomic_DNA"/>
</dbReference>
<gene>
    <name evidence="1" type="ORF">RAE19_07280</name>
</gene>
<evidence type="ECO:0000313" key="2">
    <source>
        <dbReference type="Proteomes" id="UP001321700"/>
    </source>
</evidence>
<organism evidence="1 2">
    <name type="scientific">Rhodoferax potami</name>
    <dbReference type="NCBI Taxonomy" id="3068338"/>
    <lineage>
        <taxon>Bacteria</taxon>
        <taxon>Pseudomonadati</taxon>
        <taxon>Pseudomonadota</taxon>
        <taxon>Betaproteobacteria</taxon>
        <taxon>Burkholderiales</taxon>
        <taxon>Comamonadaceae</taxon>
        <taxon>Rhodoferax</taxon>
    </lineage>
</organism>
<name>A0ABU3KMN1_9BURK</name>
<evidence type="ECO:0000313" key="1">
    <source>
        <dbReference type="EMBL" id="MDT7518507.1"/>
    </source>
</evidence>
<accession>A0ABU3KMN1</accession>
<sequence length="138" mass="14948">MAVSEQRVHTRATYFRIGTGTQTASYFVFRDANKPDAIAALILDISEGGVQILSQAGSYLTGKSFRLDLHVASADGFEVVDGGEVQWVWSQPDGIYTRSGFVSRAEGHSLATLLQGLPVQNEQVIRCALYPVGHMAMA</sequence>
<proteinExistence type="predicted"/>